<dbReference type="Proteomes" id="UP001595767">
    <property type="component" value="Unassembled WGS sequence"/>
</dbReference>
<evidence type="ECO:0000259" key="2">
    <source>
        <dbReference type="Pfam" id="PF06863"/>
    </source>
</evidence>
<dbReference type="InterPro" id="IPR010679">
    <property type="entry name" value="DUF1254"/>
</dbReference>
<dbReference type="InterPro" id="IPR037049">
    <property type="entry name" value="DUF1214_C_sf"/>
</dbReference>
<keyword evidence="4" id="KW-1185">Reference proteome</keyword>
<protein>
    <submittedName>
        <fullName evidence="3">DUF1254 domain-containing protein</fullName>
    </submittedName>
</protein>
<dbReference type="InterPro" id="IPR006311">
    <property type="entry name" value="TAT_signal"/>
</dbReference>
<dbReference type="Gene3D" id="2.60.120.600">
    <property type="entry name" value="Domain of unknown function DUF1214, C-terminal domain"/>
    <property type="match status" value="1"/>
</dbReference>
<dbReference type="Gene3D" id="2.60.40.1610">
    <property type="entry name" value="Domain of unknown function DUF1254"/>
    <property type="match status" value="1"/>
</dbReference>
<dbReference type="PROSITE" id="PS51318">
    <property type="entry name" value="TAT"/>
    <property type="match status" value="1"/>
</dbReference>
<dbReference type="RefSeq" id="WP_378550597.1">
    <property type="nucleotide sequence ID" value="NZ_JBHSBA010000005.1"/>
</dbReference>
<dbReference type="InterPro" id="IPR010621">
    <property type="entry name" value="DUF1214"/>
</dbReference>
<gene>
    <name evidence="3" type="ORF">ACFOW8_13115</name>
</gene>
<dbReference type="Pfam" id="PF06742">
    <property type="entry name" value="DUF1214"/>
    <property type="match status" value="1"/>
</dbReference>
<reference evidence="4" key="1">
    <citation type="journal article" date="2019" name="Int. J. Syst. Evol. Microbiol.">
        <title>The Global Catalogue of Microorganisms (GCM) 10K type strain sequencing project: providing services to taxonomists for standard genome sequencing and annotation.</title>
        <authorList>
            <consortium name="The Broad Institute Genomics Platform"/>
            <consortium name="The Broad Institute Genome Sequencing Center for Infectious Disease"/>
            <person name="Wu L."/>
            <person name="Ma J."/>
        </authorList>
    </citation>
    <scope>NUCLEOTIDE SEQUENCE [LARGE SCALE GENOMIC DNA]</scope>
    <source>
        <strain evidence="4">CGMCC 4.7204</strain>
    </source>
</reference>
<evidence type="ECO:0000313" key="3">
    <source>
        <dbReference type="EMBL" id="MFC4125874.1"/>
    </source>
</evidence>
<dbReference type="InterPro" id="IPR037050">
    <property type="entry name" value="DUF1254_sf"/>
</dbReference>
<name>A0ABV8L667_9NOCA</name>
<feature type="domain" description="DUF1254" evidence="2">
    <location>
        <begin position="78"/>
        <end position="213"/>
    </location>
</feature>
<proteinExistence type="predicted"/>
<feature type="domain" description="DUF1214" evidence="1">
    <location>
        <begin position="361"/>
        <end position="457"/>
    </location>
</feature>
<dbReference type="Pfam" id="PF06863">
    <property type="entry name" value="DUF1254"/>
    <property type="match status" value="1"/>
</dbReference>
<dbReference type="PANTHER" id="PTHR36509:SF2">
    <property type="entry name" value="BLL3101 PROTEIN"/>
    <property type="match status" value="1"/>
</dbReference>
<comment type="caution">
    <text evidence="3">The sequence shown here is derived from an EMBL/GenBank/DDBJ whole genome shotgun (WGS) entry which is preliminary data.</text>
</comment>
<sequence>MGGSAAEFGELSRRRLLGLGVVAGVGAVLPGCGGGAPVSSQARTTGPPDPLALATEAYIYGYPLIMLDMMRAASAPTNTLDHSVLPDPLDRGVARLSHDTLYSQAWLDLADQPLVLQIPEMEADRFWLFQLLDGWGDTVHDLSSEQPRTTVDAAGPPYTYTLVGPKWTGAVPQATTLLHLPSNLATVLGRIQVNGPVDATRVNDRQQRIRLIPADAWQRGDHDGTISRSRQIDRGMEPPAKRIAAMDGRTYLDRLCRLLITNPPAAADAPLLDRLARIGVLPGGSVDAVPMAVLDEAVRAARRRIAEWTDPTARRVNGWEVPVDRGTSGTDYLRRAATARRSPGQAPIHDILYAELWAPTTDDSGRPLRYRIRFAPDQWPPAAFASLTAYGPDGFLVPNSAGIYTVGHSPPVMAAPDGAVDIAVQHADPRPEIPAGNWLPIPATGEFSLTLRLYAPREAAIDGTWEPPPMTPLTT</sequence>
<dbReference type="PANTHER" id="PTHR36509">
    <property type="entry name" value="BLL3101 PROTEIN"/>
    <property type="match status" value="1"/>
</dbReference>
<accession>A0ABV8L667</accession>
<dbReference type="EMBL" id="JBHSBA010000005">
    <property type="protein sequence ID" value="MFC4125874.1"/>
    <property type="molecule type" value="Genomic_DNA"/>
</dbReference>
<dbReference type="SUPFAM" id="SSF160935">
    <property type="entry name" value="VPA0735-like"/>
    <property type="match status" value="1"/>
</dbReference>
<organism evidence="3 4">
    <name type="scientific">Nocardia rhizosphaerae</name>
    <dbReference type="NCBI Taxonomy" id="1691571"/>
    <lineage>
        <taxon>Bacteria</taxon>
        <taxon>Bacillati</taxon>
        <taxon>Actinomycetota</taxon>
        <taxon>Actinomycetes</taxon>
        <taxon>Mycobacteriales</taxon>
        <taxon>Nocardiaceae</taxon>
        <taxon>Nocardia</taxon>
    </lineage>
</organism>
<evidence type="ECO:0000259" key="1">
    <source>
        <dbReference type="Pfam" id="PF06742"/>
    </source>
</evidence>
<evidence type="ECO:0000313" key="4">
    <source>
        <dbReference type="Proteomes" id="UP001595767"/>
    </source>
</evidence>